<evidence type="ECO:0000313" key="2">
    <source>
        <dbReference type="Proteomes" id="UP000887116"/>
    </source>
</evidence>
<organism evidence="1 2">
    <name type="scientific">Trichonephila clavata</name>
    <name type="common">Joro spider</name>
    <name type="synonym">Nephila clavata</name>
    <dbReference type="NCBI Taxonomy" id="2740835"/>
    <lineage>
        <taxon>Eukaryota</taxon>
        <taxon>Metazoa</taxon>
        <taxon>Ecdysozoa</taxon>
        <taxon>Arthropoda</taxon>
        <taxon>Chelicerata</taxon>
        <taxon>Arachnida</taxon>
        <taxon>Araneae</taxon>
        <taxon>Araneomorphae</taxon>
        <taxon>Entelegynae</taxon>
        <taxon>Araneoidea</taxon>
        <taxon>Nephilidae</taxon>
        <taxon>Trichonephila</taxon>
    </lineage>
</organism>
<dbReference type="EMBL" id="BMAO01003880">
    <property type="protein sequence ID" value="GFQ90806.1"/>
    <property type="molecule type" value="Genomic_DNA"/>
</dbReference>
<dbReference type="Proteomes" id="UP000887116">
    <property type="component" value="Unassembled WGS sequence"/>
</dbReference>
<accession>A0A8X6FX58</accession>
<name>A0A8X6FX58_TRICU</name>
<sequence>MDGCFLMPSFPRTRTLLQYSPLPYPITSKYSKLNYYAKSHSLFPEEVSFATAKSYSLSSPSTLSRKLSSFLRACIYFFPPTWRSFGQLPGSAPIVRKQLPKQVVFGAS</sequence>
<proteinExistence type="predicted"/>
<reference evidence="1" key="1">
    <citation type="submission" date="2020-07" db="EMBL/GenBank/DDBJ databases">
        <title>Multicomponent nature underlies the extraordinary mechanical properties of spider dragline silk.</title>
        <authorList>
            <person name="Kono N."/>
            <person name="Nakamura H."/>
            <person name="Mori M."/>
            <person name="Yoshida Y."/>
            <person name="Ohtoshi R."/>
            <person name="Malay A.D."/>
            <person name="Moran D.A.P."/>
            <person name="Tomita M."/>
            <person name="Numata K."/>
            <person name="Arakawa K."/>
        </authorList>
    </citation>
    <scope>NUCLEOTIDE SEQUENCE</scope>
</reference>
<evidence type="ECO:0000313" key="1">
    <source>
        <dbReference type="EMBL" id="GFQ90806.1"/>
    </source>
</evidence>
<dbReference type="AlphaFoldDB" id="A0A8X6FX58"/>
<keyword evidence="2" id="KW-1185">Reference proteome</keyword>
<protein>
    <submittedName>
        <fullName evidence="1">Uncharacterized protein</fullName>
    </submittedName>
</protein>
<comment type="caution">
    <text evidence="1">The sequence shown here is derived from an EMBL/GenBank/DDBJ whole genome shotgun (WGS) entry which is preliminary data.</text>
</comment>
<gene>
    <name evidence="1" type="ORF">TNCT_239521</name>
</gene>